<dbReference type="GO" id="GO:0046654">
    <property type="term" value="P:tetrahydrofolate biosynthetic process"/>
    <property type="evidence" value="ECO:0007669"/>
    <property type="project" value="UniProtKB-UniPathway"/>
</dbReference>
<comment type="cofactor">
    <cofactor evidence="2 12">
        <name>Mg(2+)</name>
        <dbReference type="ChEBI" id="CHEBI:18420"/>
    </cofactor>
</comment>
<dbReference type="GO" id="GO:0004156">
    <property type="term" value="F:dihydropteroate synthase activity"/>
    <property type="evidence" value="ECO:0007669"/>
    <property type="project" value="UniProtKB-EC"/>
</dbReference>
<evidence type="ECO:0000256" key="11">
    <source>
        <dbReference type="ARBA" id="ARBA00030193"/>
    </source>
</evidence>
<evidence type="ECO:0000313" key="14">
    <source>
        <dbReference type="EMBL" id="HFC91464.1"/>
    </source>
</evidence>
<keyword evidence="7 12" id="KW-0808">Transferase</keyword>
<evidence type="ECO:0000256" key="5">
    <source>
        <dbReference type="ARBA" id="ARBA00012458"/>
    </source>
</evidence>
<dbReference type="Pfam" id="PF00809">
    <property type="entry name" value="Pterin_bind"/>
    <property type="match status" value="1"/>
</dbReference>
<sequence>MNTDRPLIMGILNVTPDSFSDGGEFSSPELALQHALQMLEEGADMIDIGGESTRPGADTISGQEQLRRVIPVIELLRKNIPETTLISIDTTNSTVADIALKAGANWINDVSAAEDSPKMLAVAVEQQCPIVLMHRQGLSATMQDKPHYNDVTQEVVSYLKQRAQAALDAGVSASNIILDPGIGFGKTFEHNLTLMADLKALVDLGYQVLLGTSRKRFLSEICNQPTSSKLASATSATTSIGVLAGVAIFRVHDVLENRQVADVTWKVVTSNDKC</sequence>
<dbReference type="GO" id="GO:0046656">
    <property type="term" value="P:folic acid biosynthetic process"/>
    <property type="evidence" value="ECO:0007669"/>
    <property type="project" value="UniProtKB-KW"/>
</dbReference>
<dbReference type="InterPro" id="IPR000489">
    <property type="entry name" value="Pterin-binding_dom"/>
</dbReference>
<name>A0A7V2T116_LEUMU</name>
<dbReference type="EC" id="2.5.1.15" evidence="5 12"/>
<dbReference type="GO" id="GO:0046872">
    <property type="term" value="F:metal ion binding"/>
    <property type="evidence" value="ECO:0007669"/>
    <property type="project" value="UniProtKB-KW"/>
</dbReference>
<dbReference type="SUPFAM" id="SSF51717">
    <property type="entry name" value="Dihydropteroate synthetase-like"/>
    <property type="match status" value="1"/>
</dbReference>
<evidence type="ECO:0000256" key="10">
    <source>
        <dbReference type="ARBA" id="ARBA00022909"/>
    </source>
</evidence>
<protein>
    <recommendedName>
        <fullName evidence="6 12">Dihydropteroate synthase</fullName>
        <shortName evidence="12">DHPS</shortName>
        <ecNumber evidence="5 12">2.5.1.15</ecNumber>
    </recommendedName>
    <alternativeName>
        <fullName evidence="11 12">Dihydropteroate pyrophosphorylase</fullName>
    </alternativeName>
</protein>
<evidence type="ECO:0000256" key="8">
    <source>
        <dbReference type="ARBA" id="ARBA00022723"/>
    </source>
</evidence>
<comment type="caution">
    <text evidence="14">The sequence shown here is derived from an EMBL/GenBank/DDBJ whole genome shotgun (WGS) entry which is preliminary data.</text>
</comment>
<comment type="similarity">
    <text evidence="4 12">Belongs to the DHPS family.</text>
</comment>
<dbReference type="FunFam" id="3.20.20.20:FF:000006">
    <property type="entry name" value="Dihydropteroate synthase"/>
    <property type="match status" value="1"/>
</dbReference>
<proteinExistence type="inferred from homology"/>
<dbReference type="Proteomes" id="UP000885750">
    <property type="component" value="Unassembled WGS sequence"/>
</dbReference>
<gene>
    <name evidence="14" type="primary">folP</name>
    <name evidence="14" type="ORF">ENJ51_01480</name>
</gene>
<evidence type="ECO:0000256" key="2">
    <source>
        <dbReference type="ARBA" id="ARBA00001946"/>
    </source>
</evidence>
<dbReference type="PROSITE" id="PS00792">
    <property type="entry name" value="DHPS_1"/>
    <property type="match status" value="1"/>
</dbReference>
<evidence type="ECO:0000259" key="13">
    <source>
        <dbReference type="PROSITE" id="PS50972"/>
    </source>
</evidence>
<dbReference type="GO" id="GO:0005829">
    <property type="term" value="C:cytosol"/>
    <property type="evidence" value="ECO:0007669"/>
    <property type="project" value="TreeGrafter"/>
</dbReference>
<dbReference type="PROSITE" id="PS50972">
    <property type="entry name" value="PTERIN_BINDING"/>
    <property type="match status" value="1"/>
</dbReference>
<keyword evidence="8 12" id="KW-0479">Metal-binding</keyword>
<evidence type="ECO:0000256" key="4">
    <source>
        <dbReference type="ARBA" id="ARBA00009503"/>
    </source>
</evidence>
<dbReference type="UniPathway" id="UPA00077">
    <property type="reaction ID" value="UER00156"/>
</dbReference>
<evidence type="ECO:0000256" key="7">
    <source>
        <dbReference type="ARBA" id="ARBA00022679"/>
    </source>
</evidence>
<evidence type="ECO:0000256" key="1">
    <source>
        <dbReference type="ARBA" id="ARBA00000012"/>
    </source>
</evidence>
<keyword evidence="10 12" id="KW-0289">Folate biosynthesis</keyword>
<accession>A0A7V2T116</accession>
<evidence type="ECO:0000256" key="6">
    <source>
        <dbReference type="ARBA" id="ARBA00016919"/>
    </source>
</evidence>
<evidence type="ECO:0000256" key="3">
    <source>
        <dbReference type="ARBA" id="ARBA00004763"/>
    </source>
</evidence>
<evidence type="ECO:0000256" key="9">
    <source>
        <dbReference type="ARBA" id="ARBA00022842"/>
    </source>
</evidence>
<feature type="domain" description="Pterin-binding" evidence="13">
    <location>
        <begin position="6"/>
        <end position="262"/>
    </location>
</feature>
<evidence type="ECO:0000256" key="12">
    <source>
        <dbReference type="RuleBase" id="RU361205"/>
    </source>
</evidence>
<dbReference type="Gene3D" id="3.20.20.20">
    <property type="entry name" value="Dihydropteroate synthase-like"/>
    <property type="match status" value="1"/>
</dbReference>
<dbReference type="InterPro" id="IPR045031">
    <property type="entry name" value="DHP_synth-like"/>
</dbReference>
<comment type="catalytic activity">
    <reaction evidence="1">
        <text>(7,8-dihydropterin-6-yl)methyl diphosphate + 4-aminobenzoate = 7,8-dihydropteroate + diphosphate</text>
        <dbReference type="Rhea" id="RHEA:19949"/>
        <dbReference type="ChEBI" id="CHEBI:17836"/>
        <dbReference type="ChEBI" id="CHEBI:17839"/>
        <dbReference type="ChEBI" id="CHEBI:33019"/>
        <dbReference type="ChEBI" id="CHEBI:72950"/>
        <dbReference type="EC" id="2.5.1.15"/>
    </reaction>
</comment>
<reference evidence="14" key="1">
    <citation type="journal article" date="2020" name="mSystems">
        <title>Genome- and Community-Level Interaction Insights into Carbon Utilization and Element Cycling Functions of Hydrothermarchaeota in Hydrothermal Sediment.</title>
        <authorList>
            <person name="Zhou Z."/>
            <person name="Liu Y."/>
            <person name="Xu W."/>
            <person name="Pan J."/>
            <person name="Luo Z.H."/>
            <person name="Li M."/>
        </authorList>
    </citation>
    <scope>NUCLEOTIDE SEQUENCE [LARGE SCALE GENOMIC DNA]</scope>
    <source>
        <strain evidence="14">HyVt-493</strain>
    </source>
</reference>
<dbReference type="PANTHER" id="PTHR20941:SF1">
    <property type="entry name" value="FOLIC ACID SYNTHESIS PROTEIN FOL1"/>
    <property type="match status" value="1"/>
</dbReference>
<dbReference type="PROSITE" id="PS00793">
    <property type="entry name" value="DHPS_2"/>
    <property type="match status" value="1"/>
</dbReference>
<dbReference type="InterPro" id="IPR006390">
    <property type="entry name" value="DHP_synth_dom"/>
</dbReference>
<organism evidence="14">
    <name type="scientific">Leucothrix mucor</name>
    <dbReference type="NCBI Taxonomy" id="45248"/>
    <lineage>
        <taxon>Bacteria</taxon>
        <taxon>Pseudomonadati</taxon>
        <taxon>Pseudomonadota</taxon>
        <taxon>Gammaproteobacteria</taxon>
        <taxon>Thiotrichales</taxon>
        <taxon>Thiotrichaceae</taxon>
        <taxon>Leucothrix</taxon>
    </lineage>
</organism>
<comment type="function">
    <text evidence="12">Catalyzes the condensation of para-aminobenzoate (pABA) with 6-hydroxymethyl-7,8-dihydropterin diphosphate (DHPt-PP) to form 7,8-dihydropteroate (H2Pte), the immediate precursor of folate derivatives.</text>
</comment>
<dbReference type="InterPro" id="IPR011005">
    <property type="entry name" value="Dihydropteroate_synth-like_sf"/>
</dbReference>
<comment type="pathway">
    <text evidence="3 12">Cofactor biosynthesis; tetrahydrofolate biosynthesis; 7,8-dihydrofolate from 2-amino-4-hydroxy-6-hydroxymethyl-7,8-dihydropteridine diphosphate and 4-aminobenzoate: step 1/2.</text>
</comment>
<dbReference type="AlphaFoldDB" id="A0A7V2T116"/>
<dbReference type="PANTHER" id="PTHR20941">
    <property type="entry name" value="FOLATE SYNTHESIS PROTEINS"/>
    <property type="match status" value="1"/>
</dbReference>
<dbReference type="NCBIfam" id="TIGR01496">
    <property type="entry name" value="DHPS"/>
    <property type="match status" value="1"/>
</dbReference>
<keyword evidence="9 12" id="KW-0460">Magnesium</keyword>
<dbReference type="CDD" id="cd00739">
    <property type="entry name" value="DHPS"/>
    <property type="match status" value="1"/>
</dbReference>
<dbReference type="EMBL" id="DRMS01000053">
    <property type="protein sequence ID" value="HFC91464.1"/>
    <property type="molecule type" value="Genomic_DNA"/>
</dbReference>